<proteinExistence type="predicted"/>
<evidence type="ECO:0000313" key="2">
    <source>
        <dbReference type="EMBL" id="KKL88593.1"/>
    </source>
</evidence>
<feature type="transmembrane region" description="Helical" evidence="1">
    <location>
        <begin position="12"/>
        <end position="31"/>
    </location>
</feature>
<keyword evidence="1" id="KW-1133">Transmembrane helix</keyword>
<keyword evidence="1" id="KW-0812">Transmembrane</keyword>
<reference evidence="2" key="1">
    <citation type="journal article" date="2015" name="Nature">
        <title>Complex archaea that bridge the gap between prokaryotes and eukaryotes.</title>
        <authorList>
            <person name="Spang A."/>
            <person name="Saw J.H."/>
            <person name="Jorgensen S.L."/>
            <person name="Zaremba-Niedzwiedzka K."/>
            <person name="Martijn J."/>
            <person name="Lind A.E."/>
            <person name="van Eijk R."/>
            <person name="Schleper C."/>
            <person name="Guy L."/>
            <person name="Ettema T.J."/>
        </authorList>
    </citation>
    <scope>NUCLEOTIDE SEQUENCE</scope>
</reference>
<sequence>MWSSDNGPTYLALGILTLIIIFLALCGCSLLRTSHPDLVEAQCIQEFLYVIHPLESSGTVKCTILAIDSVSVTGLVKEPGWHPHEEQTHVFVRSPSVNYWVPAGSLTRHLRGYPQL</sequence>
<keyword evidence="1" id="KW-0472">Membrane</keyword>
<dbReference type="AlphaFoldDB" id="A0A0F9FQY1"/>
<name>A0A0F9FQY1_9ZZZZ</name>
<dbReference type="EMBL" id="LAZR01020521">
    <property type="protein sequence ID" value="KKL88593.1"/>
    <property type="molecule type" value="Genomic_DNA"/>
</dbReference>
<organism evidence="2">
    <name type="scientific">marine sediment metagenome</name>
    <dbReference type="NCBI Taxonomy" id="412755"/>
    <lineage>
        <taxon>unclassified sequences</taxon>
        <taxon>metagenomes</taxon>
        <taxon>ecological metagenomes</taxon>
    </lineage>
</organism>
<comment type="caution">
    <text evidence="2">The sequence shown here is derived from an EMBL/GenBank/DDBJ whole genome shotgun (WGS) entry which is preliminary data.</text>
</comment>
<protein>
    <submittedName>
        <fullName evidence="2">Uncharacterized protein</fullName>
    </submittedName>
</protein>
<accession>A0A0F9FQY1</accession>
<gene>
    <name evidence="2" type="ORF">LCGC14_1923190</name>
</gene>
<evidence type="ECO:0000256" key="1">
    <source>
        <dbReference type="SAM" id="Phobius"/>
    </source>
</evidence>